<feature type="domain" description="Antitoxin SocA-like Panacea" evidence="1">
    <location>
        <begin position="24"/>
        <end position="117"/>
    </location>
</feature>
<dbReference type="Pfam" id="PF13274">
    <property type="entry name" value="SocA_Panacea"/>
    <property type="match status" value="1"/>
</dbReference>
<name>A0AAX0QTX9_9STAP</name>
<protein>
    <recommendedName>
        <fullName evidence="1">Antitoxin SocA-like Panacea domain-containing protein</fullName>
    </recommendedName>
</protein>
<evidence type="ECO:0000313" key="5">
    <source>
        <dbReference type="Proteomes" id="UP000266198"/>
    </source>
</evidence>
<dbReference type="Proteomes" id="UP000266198">
    <property type="component" value="Unassembled WGS sequence"/>
</dbReference>
<dbReference type="AlphaFoldDB" id="A0AAX0QTX9"/>
<sequence length="144" mass="17041">MKILAEHILYRANEIGSPVTNLQIQKIMYFTLGFMIEDNRDIAKNLFEQGEMQAWLYGPVVPSVYSQYKVYKNRPIEDEGKLAKELNNQKVNHIIDVLIEVDPFKLVEISHKHEFWKKHEHEIRNCNMRPTYRFSDIEEAFNGA</sequence>
<reference evidence="3 5" key="2">
    <citation type="submission" date="2017-06" db="EMBL/GenBank/DDBJ databases">
        <title>Identification of a new gene, sdsY, involved in staphylococcal internalization in non-professional phagocytic cells (NPPCs).</title>
        <authorList>
            <person name="Maali Y."/>
            <person name="Martins-Simoes P."/>
            <person name="Trouillet-Assant S."/>
            <person name="Laurent F."/>
            <person name="Diot A."/>
            <person name="Verhoeven P."/>
            <person name="Bouvard D."/>
            <person name="Vandenesch F."/>
            <person name="Bes M."/>
        </authorList>
    </citation>
    <scope>NUCLEOTIDE SEQUENCE [LARGE SCALE GENOMIC DNA]</scope>
    <source>
        <strain evidence="3 5">Heidy</strain>
    </source>
</reference>
<dbReference type="EMBL" id="MWUR01000013">
    <property type="protein sequence ID" value="PCF49091.1"/>
    <property type="molecule type" value="Genomic_DNA"/>
</dbReference>
<evidence type="ECO:0000313" key="2">
    <source>
        <dbReference type="EMBL" id="PCF49091.1"/>
    </source>
</evidence>
<gene>
    <name evidence="2" type="ORF">B5C07_09270</name>
    <name evidence="3" type="ORF">CDL68_09600</name>
</gene>
<organism evidence="2 4">
    <name type="scientific">Staphylococcus delphini</name>
    <dbReference type="NCBI Taxonomy" id="53344"/>
    <lineage>
        <taxon>Bacteria</taxon>
        <taxon>Bacillati</taxon>
        <taxon>Bacillota</taxon>
        <taxon>Bacilli</taxon>
        <taxon>Bacillales</taxon>
        <taxon>Staphylococcaceae</taxon>
        <taxon>Staphylococcus</taxon>
        <taxon>Staphylococcus intermedius group</taxon>
    </lineage>
</organism>
<accession>A0AAX0QTX9</accession>
<reference evidence="2 4" key="1">
    <citation type="journal article" date="2017" name="PLoS ONE">
        <title>Development of a real-time PCR for detection of Staphylococcus pseudintermedius using a novel automated comparison of whole-genome sequences.</title>
        <authorList>
            <person name="Verstappen K.M."/>
            <person name="Huijbregts L."/>
            <person name="Spaninks M."/>
            <person name="Wagenaar J.A."/>
            <person name="Fluit A.C."/>
            <person name="Duim B."/>
        </authorList>
    </citation>
    <scope>NUCLEOTIDE SEQUENCE [LARGE SCALE GENOMIC DNA]</scope>
    <source>
        <strain evidence="2 4">15S02591-1</strain>
    </source>
</reference>
<dbReference type="InterPro" id="IPR025272">
    <property type="entry name" value="SocA_Panacea"/>
</dbReference>
<proteinExistence type="predicted"/>
<keyword evidence="5" id="KW-1185">Reference proteome</keyword>
<evidence type="ECO:0000259" key="1">
    <source>
        <dbReference type="Pfam" id="PF13274"/>
    </source>
</evidence>
<dbReference type="RefSeq" id="WP_096597838.1">
    <property type="nucleotide sequence ID" value="NZ_LR134263.1"/>
</dbReference>
<dbReference type="Proteomes" id="UP000217473">
    <property type="component" value="Unassembled WGS sequence"/>
</dbReference>
<comment type="caution">
    <text evidence="2">The sequence shown here is derived from an EMBL/GenBank/DDBJ whole genome shotgun (WGS) entry which is preliminary data.</text>
</comment>
<evidence type="ECO:0000313" key="4">
    <source>
        <dbReference type="Proteomes" id="UP000217473"/>
    </source>
</evidence>
<dbReference type="EMBL" id="NIPK01000020">
    <property type="protein sequence ID" value="RIZ51822.1"/>
    <property type="molecule type" value="Genomic_DNA"/>
</dbReference>
<evidence type="ECO:0000313" key="3">
    <source>
        <dbReference type="EMBL" id="RIZ51822.1"/>
    </source>
</evidence>